<reference evidence="1" key="2">
    <citation type="journal article" date="2024" name="Toxins">
        <title>Genome Sequence Analysis of Native Xenorhabdus Strains Isolated from Entomopathogenic Nematodes in Argentina.</title>
        <authorList>
            <person name="Palma L."/>
            <person name="Frizzo L."/>
            <person name="Kaiser S."/>
            <person name="Berry C."/>
            <person name="Caballero P."/>
            <person name="Bode H.B."/>
            <person name="Del Valle E.E."/>
        </authorList>
    </citation>
    <scope>NUCLEOTIDE SEQUENCE</scope>
    <source>
        <strain evidence="1">M</strain>
    </source>
</reference>
<reference evidence="1" key="1">
    <citation type="submission" date="2020-09" db="EMBL/GenBank/DDBJ databases">
        <authorList>
            <person name="Palma L."/>
            <person name="Caballero P."/>
            <person name="Berry C."/>
            <person name="Del Valle E."/>
        </authorList>
    </citation>
    <scope>NUCLEOTIDE SEQUENCE</scope>
    <source>
        <strain evidence="1">M</strain>
    </source>
</reference>
<organism evidence="1">
    <name type="scientific">Xenorhabdus szentirmaii</name>
    <dbReference type="NCBI Taxonomy" id="290112"/>
    <lineage>
        <taxon>Bacteria</taxon>
        <taxon>Pseudomonadati</taxon>
        <taxon>Pseudomonadota</taxon>
        <taxon>Gammaproteobacteria</taxon>
        <taxon>Enterobacterales</taxon>
        <taxon>Morganellaceae</taxon>
        <taxon>Xenorhabdus</taxon>
    </lineage>
</organism>
<comment type="caution">
    <text evidence="1">The sequence shown here is derived from an EMBL/GenBank/DDBJ whole genome shotgun (WGS) entry which is preliminary data.</text>
</comment>
<evidence type="ECO:0000313" key="1">
    <source>
        <dbReference type="EMBL" id="MBD2799113.1"/>
    </source>
</evidence>
<dbReference type="EMBL" id="JACXBF010000042">
    <property type="protein sequence ID" value="MBD2799113.1"/>
    <property type="molecule type" value="Genomic_DNA"/>
</dbReference>
<name>A0AAW3YRZ1_9GAMM</name>
<dbReference type="AlphaFoldDB" id="A0AAW3YRZ1"/>
<accession>A0AAW3YRZ1</accession>
<proteinExistence type="predicted"/>
<dbReference type="Proteomes" id="UP001193920">
    <property type="component" value="Unassembled WGS sequence"/>
</dbReference>
<protein>
    <submittedName>
        <fullName evidence="1">Uncharacterized protein</fullName>
    </submittedName>
</protein>
<sequence>MQIFDQPYERRYSSDIDALLSVLLNNEINDVVLLRDKRFWVVDYQSVTGLIIWRRVSLIS</sequence>
<gene>
    <name evidence="1" type="ORF">ID854_01215</name>
</gene>
<dbReference type="GeneID" id="97126983"/>
<dbReference type="RefSeq" id="WP_038239672.1">
    <property type="nucleotide sequence ID" value="NZ_CAWNPE010000001.1"/>
</dbReference>